<dbReference type="Pfam" id="PF24621">
    <property type="entry name" value="DHQS_C"/>
    <property type="match status" value="1"/>
</dbReference>
<evidence type="ECO:0000313" key="9">
    <source>
        <dbReference type="EMBL" id="OGG11303.1"/>
    </source>
</evidence>
<dbReference type="Pfam" id="PF01761">
    <property type="entry name" value="DHQ_synthase"/>
    <property type="match status" value="1"/>
</dbReference>
<sequence>MKMLHIRSTFRDYSVVFTRNLKTYINSENKRPSHFLIDKYILSLYGNSLDLKKVGISRYSVDANEKNKSLERVAVYVRFLLKNNIHKDHQIVVIGGGMVQDIGSFTCHVILRGIRWIFVPTTLLSMSDSCIGSKSGINVGIYKNQVGTFHPPDVVYIDTKFLHTLPRTMILDGNGEIIKHAIIAGGKTFEYLVKHLSDIQTDGQTAQNVISQSLQVKKEIVEEDEFDRGCRRLLNYGHTFGHAIEGYTKNAVPHGVAVTMGMDMANYISVKRRLLSPKEHDVMSSLFHRNIPYPRFPITHIDRYMDFLSHDKKVIGNTVYALLCCRIGRVESVPVRLDNELKNDIVLYSTSYEEIRNRALCHSLIR</sequence>
<evidence type="ECO:0000256" key="2">
    <source>
        <dbReference type="ARBA" id="ARBA00001941"/>
    </source>
</evidence>
<proteinExistence type="predicted"/>
<dbReference type="EMBL" id="MFIZ01000033">
    <property type="protein sequence ID" value="OGG11303.1"/>
    <property type="molecule type" value="Genomic_DNA"/>
</dbReference>
<dbReference type="PANTHER" id="PTHR43622">
    <property type="entry name" value="3-DEHYDROQUINATE SYNTHASE"/>
    <property type="match status" value="1"/>
</dbReference>
<feature type="domain" description="3-dehydroquinate synthase N-terminal" evidence="7">
    <location>
        <begin position="60"/>
        <end position="169"/>
    </location>
</feature>
<protein>
    <submittedName>
        <fullName evidence="9">Uncharacterized protein</fullName>
    </submittedName>
</protein>
<evidence type="ECO:0000259" key="8">
    <source>
        <dbReference type="Pfam" id="PF24621"/>
    </source>
</evidence>
<dbReference type="InterPro" id="IPR050071">
    <property type="entry name" value="Dehydroquinate_synthase"/>
</dbReference>
<keyword evidence="3" id="KW-0479">Metal-binding</keyword>
<organism evidence="9 10">
    <name type="scientific">Candidatus Gottesmanbacteria bacterium RBG_13_45_10</name>
    <dbReference type="NCBI Taxonomy" id="1798370"/>
    <lineage>
        <taxon>Bacteria</taxon>
        <taxon>Candidatus Gottesmaniibacteriota</taxon>
    </lineage>
</organism>
<dbReference type="STRING" id="1798370.A2Z00_02385"/>
<reference evidence="9 10" key="1">
    <citation type="journal article" date="2016" name="Nat. Commun.">
        <title>Thousands of microbial genomes shed light on interconnected biogeochemical processes in an aquifer system.</title>
        <authorList>
            <person name="Anantharaman K."/>
            <person name="Brown C.T."/>
            <person name="Hug L.A."/>
            <person name="Sharon I."/>
            <person name="Castelle C.J."/>
            <person name="Probst A.J."/>
            <person name="Thomas B.C."/>
            <person name="Singh A."/>
            <person name="Wilkins M.J."/>
            <person name="Karaoz U."/>
            <person name="Brodie E.L."/>
            <person name="Williams K.H."/>
            <person name="Hubbard S.S."/>
            <person name="Banfield J.F."/>
        </authorList>
    </citation>
    <scope>NUCLEOTIDE SEQUENCE [LARGE SCALE GENOMIC DNA]</scope>
</reference>
<dbReference type="Proteomes" id="UP000177268">
    <property type="component" value="Unassembled WGS sequence"/>
</dbReference>
<dbReference type="Gene3D" id="1.20.1090.10">
    <property type="entry name" value="Dehydroquinate synthase-like - alpha domain"/>
    <property type="match status" value="1"/>
</dbReference>
<accession>A0A1F5ZG74</accession>
<dbReference type="InterPro" id="IPR030963">
    <property type="entry name" value="DHQ_synth_fam"/>
</dbReference>
<dbReference type="GO" id="GO:0046872">
    <property type="term" value="F:metal ion binding"/>
    <property type="evidence" value="ECO:0007669"/>
    <property type="project" value="UniProtKB-KW"/>
</dbReference>
<feature type="domain" description="3-dehydroquinate synthase C-terminal" evidence="8">
    <location>
        <begin position="173"/>
        <end position="314"/>
    </location>
</feature>
<evidence type="ECO:0000313" key="10">
    <source>
        <dbReference type="Proteomes" id="UP000177268"/>
    </source>
</evidence>
<evidence type="ECO:0000256" key="4">
    <source>
        <dbReference type="ARBA" id="ARBA00023027"/>
    </source>
</evidence>
<comment type="caution">
    <text evidence="9">The sequence shown here is derived from an EMBL/GenBank/DDBJ whole genome shotgun (WGS) entry which is preliminary data.</text>
</comment>
<keyword evidence="5" id="KW-0456">Lyase</keyword>
<dbReference type="PANTHER" id="PTHR43622:SF1">
    <property type="entry name" value="3-DEHYDROQUINATE SYNTHASE"/>
    <property type="match status" value="1"/>
</dbReference>
<dbReference type="InterPro" id="IPR030960">
    <property type="entry name" value="DHQS/DOIS_N"/>
</dbReference>
<dbReference type="GO" id="GO:0003856">
    <property type="term" value="F:3-dehydroquinate synthase activity"/>
    <property type="evidence" value="ECO:0007669"/>
    <property type="project" value="TreeGrafter"/>
</dbReference>
<evidence type="ECO:0000256" key="1">
    <source>
        <dbReference type="ARBA" id="ARBA00001911"/>
    </source>
</evidence>
<keyword evidence="6" id="KW-0170">Cobalt</keyword>
<evidence type="ECO:0000256" key="3">
    <source>
        <dbReference type="ARBA" id="ARBA00022723"/>
    </source>
</evidence>
<dbReference type="AlphaFoldDB" id="A0A1F5ZG74"/>
<evidence type="ECO:0000256" key="5">
    <source>
        <dbReference type="ARBA" id="ARBA00023239"/>
    </source>
</evidence>
<name>A0A1F5ZG74_9BACT</name>
<evidence type="ECO:0000259" key="7">
    <source>
        <dbReference type="Pfam" id="PF01761"/>
    </source>
</evidence>
<dbReference type="Gene3D" id="3.40.50.1970">
    <property type="match status" value="1"/>
</dbReference>
<dbReference type="InterPro" id="IPR056179">
    <property type="entry name" value="DHQS_C"/>
</dbReference>
<keyword evidence="4" id="KW-0520">NAD</keyword>
<dbReference type="GO" id="GO:0009073">
    <property type="term" value="P:aromatic amino acid family biosynthetic process"/>
    <property type="evidence" value="ECO:0007669"/>
    <property type="project" value="InterPro"/>
</dbReference>
<dbReference type="CDD" id="cd08195">
    <property type="entry name" value="DHQS"/>
    <property type="match status" value="1"/>
</dbReference>
<comment type="cofactor">
    <cofactor evidence="2">
        <name>Co(2+)</name>
        <dbReference type="ChEBI" id="CHEBI:48828"/>
    </cofactor>
</comment>
<gene>
    <name evidence="9" type="ORF">A2Z00_02385</name>
</gene>
<dbReference type="PIRSF" id="PIRSF001455">
    <property type="entry name" value="DHQ_synth"/>
    <property type="match status" value="1"/>
</dbReference>
<dbReference type="SUPFAM" id="SSF56796">
    <property type="entry name" value="Dehydroquinate synthase-like"/>
    <property type="match status" value="1"/>
</dbReference>
<evidence type="ECO:0000256" key="6">
    <source>
        <dbReference type="ARBA" id="ARBA00023285"/>
    </source>
</evidence>
<comment type="cofactor">
    <cofactor evidence="1">
        <name>NAD(+)</name>
        <dbReference type="ChEBI" id="CHEBI:57540"/>
    </cofactor>
</comment>